<name>A0A2U3KVV9_9FIRM</name>
<protein>
    <submittedName>
        <fullName evidence="1">Uncharacterized protein</fullName>
    </submittedName>
</protein>
<sequence>MFKNFILLLLAITANLVKTKDAKLWVFQVKLMTAKPPNQQEMPESLRLFKAKRLFLVFNCAFIALPF</sequence>
<dbReference type="AlphaFoldDB" id="A0A2U3KVV9"/>
<proteinExistence type="predicted"/>
<organism evidence="1 2">
    <name type="scientific">Candidatus Desulfosporosinus infrequens</name>
    <dbReference type="NCBI Taxonomy" id="2043169"/>
    <lineage>
        <taxon>Bacteria</taxon>
        <taxon>Bacillati</taxon>
        <taxon>Bacillota</taxon>
        <taxon>Clostridia</taxon>
        <taxon>Eubacteriales</taxon>
        <taxon>Desulfitobacteriaceae</taxon>
        <taxon>Desulfosporosinus</taxon>
    </lineage>
</organism>
<accession>A0A2U3KVV9</accession>
<gene>
    <name evidence="1" type="ORF">SBF1_2940013</name>
</gene>
<evidence type="ECO:0000313" key="1">
    <source>
        <dbReference type="EMBL" id="SPF43801.1"/>
    </source>
</evidence>
<dbReference type="EMBL" id="OMOF01000217">
    <property type="protein sequence ID" value="SPF43801.1"/>
    <property type="molecule type" value="Genomic_DNA"/>
</dbReference>
<evidence type="ECO:0000313" key="2">
    <source>
        <dbReference type="Proteomes" id="UP000238916"/>
    </source>
</evidence>
<dbReference type="Proteomes" id="UP000238916">
    <property type="component" value="Unassembled WGS sequence"/>
</dbReference>
<reference evidence="2" key="1">
    <citation type="submission" date="2018-02" db="EMBL/GenBank/DDBJ databases">
        <authorList>
            <person name="Hausmann B."/>
        </authorList>
    </citation>
    <scope>NUCLEOTIDE SEQUENCE [LARGE SCALE GENOMIC DNA]</scope>
    <source>
        <strain evidence="2">Peat soil MAG SbF1</strain>
    </source>
</reference>